<comment type="subcellular location">
    <subcellularLocation>
        <location evidence="1">Membrane</location>
        <topology evidence="1">Multi-pass membrane protein</topology>
    </subcellularLocation>
</comment>
<feature type="transmembrane region" description="Helical" evidence="12">
    <location>
        <begin position="182"/>
        <end position="204"/>
    </location>
</feature>
<feature type="domain" description="G-protein coupled receptors family 1 profile" evidence="13">
    <location>
        <begin position="34"/>
        <end position="286"/>
    </location>
</feature>
<keyword evidence="10 11" id="KW-0807">Transducer</keyword>
<evidence type="ECO:0000256" key="4">
    <source>
        <dbReference type="ARBA" id="ARBA00022989"/>
    </source>
</evidence>
<evidence type="ECO:0000256" key="7">
    <source>
        <dbReference type="ARBA" id="ARBA00023136"/>
    </source>
</evidence>
<protein>
    <recommendedName>
        <fullName evidence="13">G-protein coupled receptors family 1 profile domain-containing protein</fullName>
    </recommendedName>
</protein>
<reference evidence="14" key="2">
    <citation type="submission" date="2025-08" db="UniProtKB">
        <authorList>
            <consortium name="Ensembl"/>
        </authorList>
    </citation>
    <scope>IDENTIFICATION</scope>
</reference>
<evidence type="ECO:0000313" key="14">
    <source>
        <dbReference type="Ensembl" id="ENSECRP00000015157.1"/>
    </source>
</evidence>
<dbReference type="InterPro" id="IPR000276">
    <property type="entry name" value="GPCR_Rhodpsn"/>
</dbReference>
<evidence type="ECO:0000256" key="1">
    <source>
        <dbReference type="ARBA" id="ARBA00004141"/>
    </source>
</evidence>
<dbReference type="GO" id="GO:0008142">
    <property type="term" value="F:oxysterol binding"/>
    <property type="evidence" value="ECO:0007669"/>
    <property type="project" value="InterPro"/>
</dbReference>
<dbReference type="Proteomes" id="UP000694620">
    <property type="component" value="Chromosome 8"/>
</dbReference>
<evidence type="ECO:0000256" key="3">
    <source>
        <dbReference type="ARBA" id="ARBA00022859"/>
    </source>
</evidence>
<evidence type="ECO:0000259" key="13">
    <source>
        <dbReference type="PROSITE" id="PS50262"/>
    </source>
</evidence>
<dbReference type="Ensembl" id="ENSECRT00000015424.1">
    <property type="protein sequence ID" value="ENSECRP00000015157.1"/>
    <property type="gene ID" value="ENSECRG00000010110.1"/>
</dbReference>
<keyword evidence="4 12" id="KW-1133">Transmembrane helix</keyword>
<accession>A0A8C4SE67</accession>
<name>A0A8C4SE67_ERPCA</name>
<evidence type="ECO:0000256" key="2">
    <source>
        <dbReference type="ARBA" id="ARBA00022692"/>
    </source>
</evidence>
<dbReference type="PROSITE" id="PS00237">
    <property type="entry name" value="G_PROTEIN_RECEP_F1_1"/>
    <property type="match status" value="1"/>
</dbReference>
<proteinExistence type="inferred from homology"/>
<reference evidence="14" key="1">
    <citation type="submission" date="2021-06" db="EMBL/GenBank/DDBJ databases">
        <authorList>
            <consortium name="Wellcome Sanger Institute Data Sharing"/>
        </authorList>
    </citation>
    <scope>NUCLEOTIDE SEQUENCE [LARGE SCALE GENOMIC DNA]</scope>
</reference>
<dbReference type="GO" id="GO:0002250">
    <property type="term" value="P:adaptive immune response"/>
    <property type="evidence" value="ECO:0007669"/>
    <property type="project" value="UniProtKB-KW"/>
</dbReference>
<evidence type="ECO:0000256" key="6">
    <source>
        <dbReference type="ARBA" id="ARBA00023130"/>
    </source>
</evidence>
<evidence type="ECO:0000256" key="5">
    <source>
        <dbReference type="ARBA" id="ARBA00023040"/>
    </source>
</evidence>
<dbReference type="Pfam" id="PF00001">
    <property type="entry name" value="7tm_1"/>
    <property type="match status" value="1"/>
</dbReference>
<dbReference type="PRINTS" id="PR01157">
    <property type="entry name" value="P2YPURNOCPTR"/>
</dbReference>
<dbReference type="FunFam" id="1.20.1070.10:FF:000017">
    <property type="entry name" value="lysophosphatidic acid receptor 4"/>
    <property type="match status" value="1"/>
</dbReference>
<dbReference type="GO" id="GO:0016020">
    <property type="term" value="C:membrane"/>
    <property type="evidence" value="ECO:0007669"/>
    <property type="project" value="UniProtKB-SubCell"/>
</dbReference>
<dbReference type="CDD" id="cd14982">
    <property type="entry name" value="7tmA_purinoceptor-like"/>
    <property type="match status" value="1"/>
</dbReference>
<feature type="transmembrane region" description="Helical" evidence="12">
    <location>
        <begin position="137"/>
        <end position="156"/>
    </location>
</feature>
<keyword evidence="8" id="KW-1015">Disulfide bond</keyword>
<evidence type="ECO:0000313" key="15">
    <source>
        <dbReference type="Proteomes" id="UP000694620"/>
    </source>
</evidence>
<dbReference type="GeneTree" id="ENSGT01150000286937"/>
<evidence type="ECO:0000256" key="8">
    <source>
        <dbReference type="ARBA" id="ARBA00023157"/>
    </source>
</evidence>
<keyword evidence="15" id="KW-1185">Reference proteome</keyword>
<reference evidence="14" key="3">
    <citation type="submission" date="2025-09" db="UniProtKB">
        <authorList>
            <consortium name="Ensembl"/>
        </authorList>
    </citation>
    <scope>IDENTIFICATION</scope>
</reference>
<dbReference type="PROSITE" id="PS50262">
    <property type="entry name" value="G_PROTEIN_RECEP_F1_2"/>
    <property type="match status" value="1"/>
</dbReference>
<keyword evidence="7 12" id="KW-0472">Membrane</keyword>
<dbReference type="PANTHER" id="PTHR24237:SF37">
    <property type="entry name" value="COAGULATION FACTOR II (THROMBIN) RECEPTOR-LIKE 2-RELATED"/>
    <property type="match status" value="1"/>
</dbReference>
<keyword evidence="5 11" id="KW-0297">G-protein coupled receptor</keyword>
<keyword evidence="9 11" id="KW-0675">Receptor</keyword>
<comment type="similarity">
    <text evidence="11">Belongs to the G-protein coupled receptor 1 family.</text>
</comment>
<feature type="transmembrane region" description="Helical" evidence="12">
    <location>
        <begin position="225"/>
        <end position="250"/>
    </location>
</feature>
<evidence type="ECO:0000256" key="9">
    <source>
        <dbReference type="ARBA" id="ARBA00023170"/>
    </source>
</evidence>
<dbReference type="AlphaFoldDB" id="A0A8C4SE67"/>
<evidence type="ECO:0000256" key="10">
    <source>
        <dbReference type="ARBA" id="ARBA00023224"/>
    </source>
</evidence>
<dbReference type="GO" id="GO:0004930">
    <property type="term" value="F:G protein-coupled receptor activity"/>
    <property type="evidence" value="ECO:0007669"/>
    <property type="project" value="UniProtKB-KW"/>
</dbReference>
<keyword evidence="2 11" id="KW-0812">Transmembrane</keyword>
<dbReference type="SUPFAM" id="SSF81321">
    <property type="entry name" value="Family A G protein-coupled receptor-like"/>
    <property type="match status" value="1"/>
</dbReference>
<dbReference type="InterPro" id="IPR047160">
    <property type="entry name" value="GP183-like"/>
</dbReference>
<keyword evidence="3" id="KW-0391">Immunity</keyword>
<keyword evidence="6" id="KW-1064">Adaptive immunity</keyword>
<evidence type="ECO:0000256" key="11">
    <source>
        <dbReference type="RuleBase" id="RU000688"/>
    </source>
</evidence>
<feature type="transmembrane region" description="Helical" evidence="12">
    <location>
        <begin position="101"/>
        <end position="125"/>
    </location>
</feature>
<organism evidence="14 15">
    <name type="scientific">Erpetoichthys calabaricus</name>
    <name type="common">Rope fish</name>
    <name type="synonym">Calamoichthys calabaricus</name>
    <dbReference type="NCBI Taxonomy" id="27687"/>
    <lineage>
        <taxon>Eukaryota</taxon>
        <taxon>Metazoa</taxon>
        <taxon>Chordata</taxon>
        <taxon>Craniata</taxon>
        <taxon>Vertebrata</taxon>
        <taxon>Euteleostomi</taxon>
        <taxon>Actinopterygii</taxon>
        <taxon>Polypteriformes</taxon>
        <taxon>Polypteridae</taxon>
        <taxon>Erpetoichthys</taxon>
    </lineage>
</organism>
<dbReference type="PRINTS" id="PR00237">
    <property type="entry name" value="GPCRRHODOPSN"/>
</dbReference>
<dbReference type="Gene3D" id="1.20.1070.10">
    <property type="entry name" value="Rhodopsin 7-helix transmembrane proteins"/>
    <property type="match status" value="1"/>
</dbReference>
<dbReference type="InterPro" id="IPR017452">
    <property type="entry name" value="GPCR_Rhodpsn_7TM"/>
</dbReference>
<evidence type="ECO:0000256" key="12">
    <source>
        <dbReference type="SAM" id="Phobius"/>
    </source>
</evidence>
<feature type="transmembrane region" description="Helical" evidence="12">
    <location>
        <begin position="20"/>
        <end position="43"/>
    </location>
</feature>
<dbReference type="PANTHER" id="PTHR24237">
    <property type="entry name" value="G-PROTEIN COUPLED RECEPTOR"/>
    <property type="match status" value="1"/>
</dbReference>
<sequence length="313" mass="36258">MSNSLEGCGQITADFQFILFPVVFILVFVFGLTGNLVALYVFIFKITNHLSSNTYIINLAVVDTMFIFTLPFRIHYHLNKNNWIFENVTCKITGTLYHTNIYISSAFLTCICVDRYIAVVFPYTYIKLQKARYSIKVSMLVWAIAAGFMLSLLLYAPEINTRNNITNCFENFTSKQWSQQMAVYHICGLLFGFLIPFTIIMICYSLIARRISKIRNASSRKALRIIYITLSILILCFLPYHITHLLYFLARVGHIKSCSCTEVLYKLRRITMATVSLNSCFDPLMYYFATQIKKKRQFENDMQCRTGILGRIN</sequence>
<feature type="transmembrane region" description="Helical" evidence="12">
    <location>
        <begin position="55"/>
        <end position="74"/>
    </location>
</feature>